<dbReference type="Gene3D" id="1.10.8.60">
    <property type="match status" value="1"/>
</dbReference>
<dbReference type="STRING" id="1166340.SAMN05192583_0811"/>
<dbReference type="AlphaFoldDB" id="A0A1H7ZRL5"/>
<dbReference type="OrthoDB" id="7390113at2"/>
<dbReference type="EMBL" id="FOCF01000001">
    <property type="protein sequence ID" value="SEM60916.1"/>
    <property type="molecule type" value="Genomic_DNA"/>
</dbReference>
<protein>
    <submittedName>
        <fullName evidence="2">DnaA protein</fullName>
    </submittedName>
</protein>
<dbReference type="InterPro" id="IPR027417">
    <property type="entry name" value="P-loop_NTPase"/>
</dbReference>
<organism evidence="2 3">
    <name type="scientific">Sphingomonas gellani</name>
    <dbReference type="NCBI Taxonomy" id="1166340"/>
    <lineage>
        <taxon>Bacteria</taxon>
        <taxon>Pseudomonadati</taxon>
        <taxon>Pseudomonadota</taxon>
        <taxon>Alphaproteobacteria</taxon>
        <taxon>Sphingomonadales</taxon>
        <taxon>Sphingomonadaceae</taxon>
        <taxon>Sphingomonas</taxon>
    </lineage>
</organism>
<proteinExistence type="predicted"/>
<dbReference type="SUPFAM" id="SSF52540">
    <property type="entry name" value="P-loop containing nucleoside triphosphate hydrolases"/>
    <property type="match status" value="1"/>
</dbReference>
<evidence type="ECO:0000313" key="3">
    <source>
        <dbReference type="Proteomes" id="UP000199206"/>
    </source>
</evidence>
<dbReference type="Pfam" id="PF22688">
    <property type="entry name" value="Hda_lid"/>
    <property type="match status" value="1"/>
</dbReference>
<sequence length="221" mass="24302">MSQIALPLAWPDDPRDDAFILTPSNKAAVHLLDHWGTWPVKAALLVGPRKSGRSLLSRIFAAKSGGTVIDDAERVPETDLFHAWNRAQADRRPLLMVADAAPPAWKVELPDLRSRLGAGNVAVIEAPDDALMHGLLSHLLHRRGLDARPDLIHWLARRIERTHLAVVRTVDVLDQEMLEQRKRLSVPFARTVLGEAGLIPVQADPVQAYPAQADPAQADLA</sequence>
<dbReference type="InterPro" id="IPR055199">
    <property type="entry name" value="Hda_lid"/>
</dbReference>
<dbReference type="RefSeq" id="WP_093664101.1">
    <property type="nucleotide sequence ID" value="NZ_FOCF01000001.1"/>
</dbReference>
<name>A0A1H7ZRL5_9SPHN</name>
<dbReference type="Proteomes" id="UP000199206">
    <property type="component" value="Unassembled WGS sequence"/>
</dbReference>
<feature type="domain" description="Hda lid" evidence="1">
    <location>
        <begin position="136"/>
        <end position="193"/>
    </location>
</feature>
<evidence type="ECO:0000313" key="2">
    <source>
        <dbReference type="EMBL" id="SEM60916.1"/>
    </source>
</evidence>
<gene>
    <name evidence="2" type="ORF">SAMN05192583_0811</name>
</gene>
<keyword evidence="3" id="KW-1185">Reference proteome</keyword>
<reference evidence="3" key="1">
    <citation type="submission" date="2016-10" db="EMBL/GenBank/DDBJ databases">
        <authorList>
            <person name="Varghese N."/>
            <person name="Submissions S."/>
        </authorList>
    </citation>
    <scope>NUCLEOTIDE SEQUENCE [LARGE SCALE GENOMIC DNA]</scope>
    <source>
        <strain evidence="3">S6-262</strain>
    </source>
</reference>
<accession>A0A1H7ZRL5</accession>
<dbReference type="Gene3D" id="3.40.50.300">
    <property type="entry name" value="P-loop containing nucleotide triphosphate hydrolases"/>
    <property type="match status" value="1"/>
</dbReference>
<evidence type="ECO:0000259" key="1">
    <source>
        <dbReference type="Pfam" id="PF22688"/>
    </source>
</evidence>